<protein>
    <submittedName>
        <fullName evidence="1">Uncharacterized protein</fullName>
    </submittedName>
</protein>
<gene>
    <name evidence="1" type="ORF">UM93_14525</name>
</gene>
<dbReference type="KEGG" id="ari:UM93_14525"/>
<dbReference type="PATRIC" id="fig|1618207.4.peg.2956"/>
<evidence type="ECO:0000313" key="2">
    <source>
        <dbReference type="Proteomes" id="UP000061839"/>
    </source>
</evidence>
<evidence type="ECO:0000313" key="1">
    <source>
        <dbReference type="EMBL" id="AJT42408.1"/>
    </source>
</evidence>
<dbReference type="EMBL" id="CP011005">
    <property type="protein sequence ID" value="AJT42408.1"/>
    <property type="molecule type" value="Genomic_DNA"/>
</dbReference>
<dbReference type="Proteomes" id="UP000061839">
    <property type="component" value="Chromosome"/>
</dbReference>
<reference evidence="1 2" key="1">
    <citation type="journal article" date="2015" name="Genome Announc.">
        <title>Complete Genome Sequencing of Protease-Producing Novel Arthrobacter sp. Strain IHBB 11108 Using PacBio Single-Molecule Real-Time Sequencing Technology.</title>
        <authorList>
            <person name="Kiran S."/>
            <person name="Swarnkar M.K."/>
            <person name="Pal M."/>
            <person name="Thakur R."/>
            <person name="Tewari R."/>
            <person name="Singh A.K."/>
            <person name="Gulati A."/>
        </authorList>
    </citation>
    <scope>NUCLEOTIDE SEQUENCE [LARGE SCALE GENOMIC DNA]</scope>
    <source>
        <strain evidence="1 2">IHBB 11108</strain>
    </source>
</reference>
<proteinExistence type="predicted"/>
<dbReference type="STRING" id="1618207.UM93_14525"/>
<organism evidence="1 2">
    <name type="scientific">Psychromicrobium lacuslunae</name>
    <dbReference type="NCBI Taxonomy" id="1618207"/>
    <lineage>
        <taxon>Bacteria</taxon>
        <taxon>Bacillati</taxon>
        <taxon>Actinomycetota</taxon>
        <taxon>Actinomycetes</taxon>
        <taxon>Micrococcales</taxon>
        <taxon>Micrococcaceae</taxon>
        <taxon>Psychromicrobium</taxon>
    </lineage>
</organism>
<name>A0A0D4C1D6_9MICC</name>
<dbReference type="HOGENOM" id="CLU_1782895_0_0_11"/>
<accession>A0A0D4C1D6</accession>
<sequence>MMTYIFTDSDGETLEIGGISRAPKIVITTSGYSVNVPDNQVPELVLNMLEAAGFGAGSEVFIGDAVMELRKHLFAVKAEAARLADMEAEADRNALEAEAQRFYETWAGGERGSGVAPYRLLGERSKQKWRDVALTARRINQDGAA</sequence>
<keyword evidence="2" id="KW-1185">Reference proteome</keyword>
<dbReference type="AlphaFoldDB" id="A0A0D4C1D6"/>